<keyword evidence="1" id="KW-0472">Membrane</keyword>
<feature type="transmembrane region" description="Helical" evidence="1">
    <location>
        <begin position="45"/>
        <end position="67"/>
    </location>
</feature>
<dbReference type="EMBL" id="JYDO01000106">
    <property type="protein sequence ID" value="KRZ70837.1"/>
    <property type="molecule type" value="Genomic_DNA"/>
</dbReference>
<name>A0A0V1MGT8_9BILA</name>
<comment type="caution">
    <text evidence="2">The sequence shown here is derived from an EMBL/GenBank/DDBJ whole genome shotgun (WGS) entry which is preliminary data.</text>
</comment>
<keyword evidence="1" id="KW-0812">Transmembrane</keyword>
<sequence length="179" mass="20249">MLDSCLLEQRRANFAAWPLKSSTSQLLLLLALVKDHLHHCGRTSNLSLSLSCFLFLIRCFHICFVDLAKIFRHALALFLALLLIVQLFLFTSISTENMSAVRLILHRLVISISVSWVFARSEEPRNEVDGQTNHTARVHILSAPFAKIDKSNQAVMWTTPAVAAQHLVCNNWPMKFPVV</sequence>
<keyword evidence="3" id="KW-1185">Reference proteome</keyword>
<proteinExistence type="predicted"/>
<accession>A0A0V1MGT8</accession>
<evidence type="ECO:0000313" key="3">
    <source>
        <dbReference type="Proteomes" id="UP000054843"/>
    </source>
</evidence>
<feature type="transmembrane region" description="Helical" evidence="1">
    <location>
        <begin position="74"/>
        <end position="93"/>
    </location>
</feature>
<gene>
    <name evidence="2" type="ORF">T10_13507</name>
</gene>
<reference evidence="2 3" key="1">
    <citation type="submission" date="2015-01" db="EMBL/GenBank/DDBJ databases">
        <title>Evolution of Trichinella species and genotypes.</title>
        <authorList>
            <person name="Korhonen P.K."/>
            <person name="Edoardo P."/>
            <person name="Giuseppe L.R."/>
            <person name="Gasser R.B."/>
        </authorList>
    </citation>
    <scope>NUCLEOTIDE SEQUENCE [LARGE SCALE GENOMIC DNA]</scope>
    <source>
        <strain evidence="2">ISS1980</strain>
    </source>
</reference>
<organism evidence="2 3">
    <name type="scientific">Trichinella papuae</name>
    <dbReference type="NCBI Taxonomy" id="268474"/>
    <lineage>
        <taxon>Eukaryota</taxon>
        <taxon>Metazoa</taxon>
        <taxon>Ecdysozoa</taxon>
        <taxon>Nematoda</taxon>
        <taxon>Enoplea</taxon>
        <taxon>Dorylaimia</taxon>
        <taxon>Trichinellida</taxon>
        <taxon>Trichinellidae</taxon>
        <taxon>Trichinella</taxon>
    </lineage>
</organism>
<dbReference type="AlphaFoldDB" id="A0A0V1MGT8"/>
<evidence type="ECO:0000256" key="1">
    <source>
        <dbReference type="SAM" id="Phobius"/>
    </source>
</evidence>
<evidence type="ECO:0000313" key="2">
    <source>
        <dbReference type="EMBL" id="KRZ70837.1"/>
    </source>
</evidence>
<protein>
    <submittedName>
        <fullName evidence="2">Uncharacterized protein</fullName>
    </submittedName>
</protein>
<keyword evidence="1" id="KW-1133">Transmembrane helix</keyword>
<dbReference type="Proteomes" id="UP000054843">
    <property type="component" value="Unassembled WGS sequence"/>
</dbReference>